<keyword evidence="2" id="KW-0472">Membrane</keyword>
<name>A0A4Q5LFH4_9BACT</name>
<gene>
    <name evidence="3" type="ORF">EWM57_02500</name>
</gene>
<keyword evidence="2" id="KW-1133">Transmembrane helix</keyword>
<dbReference type="OrthoDB" id="883899at2"/>
<keyword evidence="2" id="KW-0812">Transmembrane</keyword>
<evidence type="ECO:0000313" key="3">
    <source>
        <dbReference type="EMBL" id="RYU83831.1"/>
    </source>
</evidence>
<dbReference type="EMBL" id="SEWE01000003">
    <property type="protein sequence ID" value="RYU83831.1"/>
    <property type="molecule type" value="Genomic_DNA"/>
</dbReference>
<feature type="compositionally biased region" description="Low complexity" evidence="1">
    <location>
        <begin position="103"/>
        <end position="122"/>
    </location>
</feature>
<evidence type="ECO:0000256" key="1">
    <source>
        <dbReference type="SAM" id="MobiDB-lite"/>
    </source>
</evidence>
<protein>
    <submittedName>
        <fullName evidence="3">Uncharacterized protein</fullName>
    </submittedName>
</protein>
<dbReference type="RefSeq" id="WP_129919544.1">
    <property type="nucleotide sequence ID" value="NZ_SEWE01000003.1"/>
</dbReference>
<organism evidence="3 4">
    <name type="scientific">Hymenobacter persicinus</name>
    <dbReference type="NCBI Taxonomy" id="2025506"/>
    <lineage>
        <taxon>Bacteria</taxon>
        <taxon>Pseudomonadati</taxon>
        <taxon>Bacteroidota</taxon>
        <taxon>Cytophagia</taxon>
        <taxon>Cytophagales</taxon>
        <taxon>Hymenobacteraceae</taxon>
        <taxon>Hymenobacter</taxon>
    </lineage>
</organism>
<feature type="transmembrane region" description="Helical" evidence="2">
    <location>
        <begin position="42"/>
        <end position="61"/>
    </location>
</feature>
<feature type="region of interest" description="Disordered" evidence="1">
    <location>
        <begin position="94"/>
        <end position="166"/>
    </location>
</feature>
<sequence>MLAIKRLVTILVMVFVLLGLLLILVPSVRASAEGMFSSGPVGLYYALFIAGVVLLGLQLITENLDSVLLRREVATHAGKINELKAKLYDQQATQREREIQQRAGTGTTTLPPVVPAAPAYTTERAPDAEHPTFPQSDPGLVNAPLSQPNTIIHPSPQPDPNHRPAL</sequence>
<keyword evidence="4" id="KW-1185">Reference proteome</keyword>
<proteinExistence type="predicted"/>
<accession>A0A4Q5LFH4</accession>
<evidence type="ECO:0000256" key="2">
    <source>
        <dbReference type="SAM" id="Phobius"/>
    </source>
</evidence>
<dbReference type="AlphaFoldDB" id="A0A4Q5LFH4"/>
<dbReference type="Proteomes" id="UP000294155">
    <property type="component" value="Unassembled WGS sequence"/>
</dbReference>
<comment type="caution">
    <text evidence="3">The sequence shown here is derived from an EMBL/GenBank/DDBJ whole genome shotgun (WGS) entry which is preliminary data.</text>
</comment>
<evidence type="ECO:0000313" key="4">
    <source>
        <dbReference type="Proteomes" id="UP000294155"/>
    </source>
</evidence>
<reference evidence="3 4" key="1">
    <citation type="submission" date="2019-02" db="EMBL/GenBank/DDBJ databases">
        <title>Bacterial novel species isolated from soil.</title>
        <authorList>
            <person name="Jung H.-Y."/>
        </authorList>
    </citation>
    <scope>NUCLEOTIDE SEQUENCE [LARGE SCALE GENOMIC DNA]</scope>
    <source>
        <strain evidence="3 4">1-3-3-3</strain>
    </source>
</reference>